<dbReference type="Pfam" id="PF00668">
    <property type="entry name" value="Condensation"/>
    <property type="match status" value="3"/>
</dbReference>
<evidence type="ECO:0000259" key="9">
    <source>
        <dbReference type="PROSITE" id="PS50075"/>
    </source>
</evidence>
<sequence length="2550" mass="289719">MKLNKEKIQDIYSLSPLQKGMLFHTVKDPESSVYFEQTSFVLEGMVHPRYLEESIQALIRKHDIFRSIFRYKKNDPVQVVLRDRTAKLHYENITHLSLDEQKRFLENYKKNDRERGFDLSRDLLLRFSLIQIGETRYEFIWSHHHILMDGWCTGIVFEDLFQTYRQLMEHRRPSSESAPQYGEYIRWLQKQDHHKSMSFWKEYLEGFEGATGIPRYKERAGLQEQNELTFNLDKQMTKELNHIARTHQVTLNTVIQTLWGLLLQKYNQTDDALFGAVLSGRPAEIDQVERIVGLFINTVPVRVTSGNGQTFVDILRNVQQISLQAEKYGYISLAEIQAGFNHVELLDHIVVFENFPVEMEQDEEVNELGFTFLDTNSFEQSNYALTVVVVPGEELAFTLKYDPEVYSGNILERIEGHYKNLAEQVMHRADVLPEVLQLSNGNERDEILYSFNMTAADYPQDRTLSSLFEEQAAKYPEKLALVMGEERLTYRELNARANQWAQELRRKGVKPDQAVGLITERSPEMILAILAILKAGGAYLPIDPSYPAERVAHMLRDSEASLLIAQHPGLLREEYSYTGETLIMGEEPLLGELEHNPDPAAQPGNLAYVIYTSGSTGQPKGVMTTHQNVVKTIMNNGYLELTPEDRLLQLSNYAFDGSVFDIFGALLHGATLILADRETVLDIRKLGQLLREESVSVVFMTTALFNTLVDLDLSCLEHTRKILFGGELVSVRHVQRAVKRLGPERIIHVYGPTETTVFATSYEVGQLEEDSYTLPIGRPIHNTTAYILNQEGALQPLGVAGELWLGGDGVARGYLNQPELTAERFVPNPWEPGTMMYRTGDLARWLPEGTIEYLGRIDQQVKIRGHRIELGEIEAKLLEHPVVRETVLIARQDDQGHSSLCAYVVTDGAWTAAELRRHLATSLPEYMIPTSFTGLAQLPLTSNGKVDKRALPEPEQQLDGVYVAPANELEEQLAALFGEVLGVEVVGTQDSFFEHGGHSLKAMTLAARIHKELGVEIPLRDIFTHPTVQELGQRLQDMQGQGGDSAAYTAIERAPEQEFYPASYAQRRMYAVQQIRDKHTTAYNMPFMLNIEGALDAERLRAALQGLVSRHESLRTSFHMIGDQLMQRVHEYDEIAWDMERSEAAESAVDEKARLFIAPFDLEIAPLFRAELVQVEAERHVLMLDMHHIISDGVSTGVLFQDLSALYEGAELPPLRIQYKDYAIWQQSGEQAARLQQQEEYWLNRYAGELPVLELPTDEPRPAVQQSEGDAWHMEIDADLLESAKRLSAERGTTLYMTLLAVYQVLLSKYTGQEDIITGTPIAGRPHADLEGIVGMFVNTLAIRTQPASELTFEEYLAQVKEQVLQAYAHADYPFEELVEQLSLPRNLSRHPLFDTMFALQNIDMSDSRIAGLTFSPRELDWKNAKFDLTWMLVEDSSLRITVEYSTQLFQRDSVKRMGKHFEHLLQQVCNNPQGLIEEIELATDEEKTQILKQFNATEADFPDHVTIHELFEKQVMQAPEQTAVVFGNEHLTYDQLNRKANVLAHILMRKGIGKNQMVGIMCEPSLDMFVGILAILKAGSAYLPIDPDYSSERVEYMLEDSGAKLVIVQQGMELSPHYRGEILVLGTTPDDAGAELKDDSNPVLVSEASDLAYIIYTSGSTGQPKGVMVEHRSLVNLSLWHIQHYEVTAKDRSTKYAGSGFDASVWEIFPYLVAGSTIYIIDQAIRYEIEEVRSFFNNHEITISFLPTQFAEQFMKLECPSLRWLLIGGDKAQFIQNKSYRITNNYGPTENTVVATSYTVQPGDQRIPIGRPIANNRAYILNAQSQLQPIGVAGELCIGGAGVARGYCNRTDLTNERFVEDPFVPGNRMYRTGDIVRWKADGNIEYIGRMDDQVKIRGYRVETGEVEAAILASGLVSEAVVLSRTDHQEQTYLCAYLVVEQGYDAASLRQFLIQKLPHYMVPSFFVELNELPLTANGKVDKKALLQMSMDDRASTTADYVAPSEPMEKLLVELWMELLDVPRVGIHDNFFELGGDSIKAIQISARLNEHNLKLDVKDIFHLQTISELVSHIQVKTNTAEQGLITGMTSLSPVQQWFFDQKFSISDHWNQSMMLFRQEGWEEQAVARVFTAIMEHHDALRMLFRQEGDRVVAVTRGMSDVLFGIKCFDLTAETDVERRVEEEANALQGMLNIENGPLVQIGIFRTAQGDHLLITIHHLVVDGVSWRILTEDLMSGYLQVLRNEEIKFPAKTDSYQLWTRTVTEFAESESMKNELSYWREMIDSHVPELPKDRYLDSRYQLKDTSYASIQLTEEQTHHLLTDAHFAYSTQINDLLLSGLVLAIQEWAGVNRIVITQEGHGREDFGTGVDISRTVGWFTSMFPIIYELQSNEIAHAIKQVKEQTRRLPNKGAGWLIAEKILRQTDQQNIGLPLQPEIGFNYFGQIEASGAGGDYEMSEMPMGYEINQANEGIFPLNVSGMVTEGKLTIQLFYDRRSYEHNTIERLIQRYRQYLLDIISHCINRDKKELTPSDFTTQELTTEDLNAVFALLDE</sequence>
<dbReference type="EMBL" id="CP034248">
    <property type="protein sequence ID" value="AZK48669.1"/>
    <property type="molecule type" value="Genomic_DNA"/>
</dbReference>
<dbReference type="CDD" id="cd19534">
    <property type="entry name" value="E_NRPS"/>
    <property type="match status" value="1"/>
</dbReference>
<comment type="similarity">
    <text evidence="2">Belongs to the ATP-dependent AMP-binding enzyme family.</text>
</comment>
<dbReference type="OrthoDB" id="9765680at2"/>
<dbReference type="Proteomes" id="UP000273145">
    <property type="component" value="Chromosome"/>
</dbReference>
<dbReference type="InterPro" id="IPR000873">
    <property type="entry name" value="AMP-dep_synth/lig_dom"/>
</dbReference>
<dbReference type="NCBIfam" id="TIGR01720">
    <property type="entry name" value="NRPS-para261"/>
    <property type="match status" value="1"/>
</dbReference>
<dbReference type="NCBIfam" id="NF003417">
    <property type="entry name" value="PRK04813.1"/>
    <property type="match status" value="2"/>
</dbReference>
<dbReference type="CDD" id="cd19543">
    <property type="entry name" value="DCL_NRPS"/>
    <property type="match status" value="1"/>
</dbReference>
<feature type="domain" description="Carrier" evidence="9">
    <location>
        <begin position="2002"/>
        <end position="2076"/>
    </location>
</feature>
<dbReference type="CDD" id="cd05930">
    <property type="entry name" value="A_NRPS"/>
    <property type="match status" value="1"/>
</dbReference>
<accession>A0A3Q8SE69</accession>
<name>A0A3Q8SE69_9BACL</name>
<dbReference type="GO" id="GO:0008610">
    <property type="term" value="P:lipid biosynthetic process"/>
    <property type="evidence" value="ECO:0007669"/>
    <property type="project" value="UniProtKB-ARBA"/>
</dbReference>
<dbReference type="FunFam" id="3.40.50.980:FF:000001">
    <property type="entry name" value="Non-ribosomal peptide synthetase"/>
    <property type="match status" value="2"/>
</dbReference>
<dbReference type="InterPro" id="IPR025110">
    <property type="entry name" value="AMP-bd_C"/>
</dbReference>
<evidence type="ECO:0000256" key="2">
    <source>
        <dbReference type="ARBA" id="ARBA00006432"/>
    </source>
</evidence>
<dbReference type="Gene3D" id="3.30.300.30">
    <property type="match status" value="2"/>
</dbReference>
<gene>
    <name evidence="10" type="ORF">EIM92_22860</name>
</gene>
<evidence type="ECO:0000313" key="11">
    <source>
        <dbReference type="Proteomes" id="UP000273145"/>
    </source>
</evidence>
<dbReference type="InterPro" id="IPR029058">
    <property type="entry name" value="AB_hydrolase_fold"/>
</dbReference>
<dbReference type="NCBIfam" id="TIGR01733">
    <property type="entry name" value="AA-adenyl-dom"/>
    <property type="match status" value="2"/>
</dbReference>
<evidence type="ECO:0000256" key="3">
    <source>
        <dbReference type="ARBA" id="ARBA00022450"/>
    </source>
</evidence>
<dbReference type="RefSeq" id="WP_125084820.1">
    <property type="nucleotide sequence ID" value="NZ_CP034248.1"/>
</dbReference>
<dbReference type="FunFam" id="2.30.38.10:FF:000001">
    <property type="entry name" value="Non-ribosomal peptide synthetase PvdI"/>
    <property type="match status" value="2"/>
</dbReference>
<dbReference type="FunFam" id="3.40.50.980:FF:000002">
    <property type="entry name" value="Enterobactin synthetase component F"/>
    <property type="match status" value="1"/>
</dbReference>
<dbReference type="InterPro" id="IPR001242">
    <property type="entry name" value="Condensation_dom"/>
</dbReference>
<dbReference type="GO" id="GO:0016874">
    <property type="term" value="F:ligase activity"/>
    <property type="evidence" value="ECO:0007669"/>
    <property type="project" value="UniProtKB-KW"/>
</dbReference>
<evidence type="ECO:0000256" key="4">
    <source>
        <dbReference type="ARBA" id="ARBA00022553"/>
    </source>
</evidence>
<evidence type="ECO:0000256" key="6">
    <source>
        <dbReference type="ARBA" id="ARBA00022737"/>
    </source>
</evidence>
<dbReference type="SUPFAM" id="SSF52777">
    <property type="entry name" value="CoA-dependent acyltransferases"/>
    <property type="match status" value="6"/>
</dbReference>
<evidence type="ECO:0000256" key="8">
    <source>
        <dbReference type="ARBA" id="ARBA00023268"/>
    </source>
</evidence>
<dbReference type="PANTHER" id="PTHR45527:SF1">
    <property type="entry name" value="FATTY ACID SYNTHASE"/>
    <property type="match status" value="1"/>
</dbReference>
<dbReference type="Pfam" id="PF00550">
    <property type="entry name" value="PP-binding"/>
    <property type="match status" value="2"/>
</dbReference>
<dbReference type="PROSITE" id="PS00012">
    <property type="entry name" value="PHOSPHOPANTETHEINE"/>
    <property type="match status" value="1"/>
</dbReference>
<dbReference type="FunFam" id="3.30.300.30:FF:000010">
    <property type="entry name" value="Enterobactin synthetase component F"/>
    <property type="match status" value="2"/>
</dbReference>
<dbReference type="InterPro" id="IPR020845">
    <property type="entry name" value="AMP-binding_CS"/>
</dbReference>
<dbReference type="PANTHER" id="PTHR45527">
    <property type="entry name" value="NONRIBOSOMAL PEPTIDE SYNTHETASE"/>
    <property type="match status" value="1"/>
</dbReference>
<dbReference type="SUPFAM" id="SSF56801">
    <property type="entry name" value="Acetyl-CoA synthetase-like"/>
    <property type="match status" value="2"/>
</dbReference>
<dbReference type="Gene3D" id="3.40.50.980">
    <property type="match status" value="4"/>
</dbReference>
<keyword evidence="3" id="KW-0596">Phosphopantetheine</keyword>
<evidence type="ECO:0000256" key="7">
    <source>
        <dbReference type="ARBA" id="ARBA00023194"/>
    </source>
</evidence>
<dbReference type="Gene3D" id="3.30.559.10">
    <property type="entry name" value="Chloramphenicol acetyltransferase-like domain"/>
    <property type="match status" value="3"/>
</dbReference>
<evidence type="ECO:0000256" key="5">
    <source>
        <dbReference type="ARBA" id="ARBA00022598"/>
    </source>
</evidence>
<dbReference type="SMART" id="SM00823">
    <property type="entry name" value="PKS_PP"/>
    <property type="match status" value="2"/>
</dbReference>
<dbReference type="GO" id="GO:0044550">
    <property type="term" value="P:secondary metabolite biosynthetic process"/>
    <property type="evidence" value="ECO:0007669"/>
    <property type="project" value="UniProtKB-ARBA"/>
</dbReference>
<dbReference type="InterPro" id="IPR010071">
    <property type="entry name" value="AA_adenyl_dom"/>
</dbReference>
<dbReference type="Gene3D" id="3.40.50.1820">
    <property type="entry name" value="alpha/beta hydrolase"/>
    <property type="match status" value="1"/>
</dbReference>
<dbReference type="InterPro" id="IPR036736">
    <property type="entry name" value="ACP-like_sf"/>
</dbReference>
<dbReference type="PROSITE" id="PS00455">
    <property type="entry name" value="AMP_BINDING"/>
    <property type="match status" value="2"/>
</dbReference>
<dbReference type="InterPro" id="IPR023213">
    <property type="entry name" value="CAT-like_dom_sf"/>
</dbReference>
<dbReference type="GO" id="GO:0043041">
    <property type="term" value="P:amino acid activation for nonribosomal peptide biosynthetic process"/>
    <property type="evidence" value="ECO:0007669"/>
    <property type="project" value="TreeGrafter"/>
</dbReference>
<reference evidence="10 11" key="1">
    <citation type="submission" date="2018-11" db="EMBL/GenBank/DDBJ databases">
        <title>Genome sequencing of Paenibacillus lentus DSM25539(T).</title>
        <authorList>
            <person name="Kook J.-K."/>
            <person name="Park S.-N."/>
            <person name="Lim Y.K."/>
        </authorList>
    </citation>
    <scope>NUCLEOTIDE SEQUENCE [LARGE SCALE GENOMIC DNA]</scope>
    <source>
        <strain evidence="10 11">DSM 25539</strain>
    </source>
</reference>
<dbReference type="FunFam" id="3.40.50.12780:FF:000012">
    <property type="entry name" value="Non-ribosomal peptide synthetase"/>
    <property type="match status" value="2"/>
</dbReference>
<keyword evidence="11" id="KW-1185">Reference proteome</keyword>
<dbReference type="Pfam" id="PF00501">
    <property type="entry name" value="AMP-binding"/>
    <property type="match status" value="2"/>
</dbReference>
<dbReference type="InterPro" id="IPR006162">
    <property type="entry name" value="Ppantetheine_attach_site"/>
</dbReference>
<dbReference type="InterPro" id="IPR020806">
    <property type="entry name" value="PKS_PP-bd"/>
</dbReference>
<evidence type="ECO:0000313" key="10">
    <source>
        <dbReference type="EMBL" id="AZK48669.1"/>
    </source>
</evidence>
<dbReference type="FunFam" id="1.10.1200.10:FF:000005">
    <property type="entry name" value="Nonribosomal peptide synthetase 1"/>
    <property type="match status" value="2"/>
</dbReference>
<dbReference type="GO" id="GO:0005829">
    <property type="term" value="C:cytosol"/>
    <property type="evidence" value="ECO:0007669"/>
    <property type="project" value="TreeGrafter"/>
</dbReference>
<dbReference type="InterPro" id="IPR010060">
    <property type="entry name" value="NRPS_synth"/>
</dbReference>
<dbReference type="CDD" id="cd19531">
    <property type="entry name" value="LCL_NRPS-like"/>
    <property type="match status" value="1"/>
</dbReference>
<keyword evidence="4" id="KW-0597">Phosphoprotein</keyword>
<keyword evidence="5" id="KW-0436">Ligase</keyword>
<dbReference type="GO" id="GO:0031177">
    <property type="term" value="F:phosphopantetheine binding"/>
    <property type="evidence" value="ECO:0007669"/>
    <property type="project" value="InterPro"/>
</dbReference>
<dbReference type="Gene3D" id="3.30.559.30">
    <property type="entry name" value="Nonribosomal peptide synthetase, condensation domain"/>
    <property type="match status" value="3"/>
</dbReference>
<proteinExistence type="inferred from homology"/>
<feature type="domain" description="Carrier" evidence="9">
    <location>
        <begin position="964"/>
        <end position="1039"/>
    </location>
</feature>
<dbReference type="FunFam" id="3.30.559.30:FF:000001">
    <property type="entry name" value="Non-ribosomal peptide synthetase"/>
    <property type="match status" value="1"/>
</dbReference>
<keyword evidence="8" id="KW-0511">Multifunctional enzyme</keyword>
<dbReference type="InterPro" id="IPR009081">
    <property type="entry name" value="PP-bd_ACP"/>
</dbReference>
<dbReference type="InterPro" id="IPR045851">
    <property type="entry name" value="AMP-bd_C_sf"/>
</dbReference>
<dbReference type="Gene3D" id="2.30.38.10">
    <property type="entry name" value="Luciferase, Domain 3"/>
    <property type="match status" value="2"/>
</dbReference>
<comment type="cofactor">
    <cofactor evidence="1">
        <name>pantetheine 4'-phosphate</name>
        <dbReference type="ChEBI" id="CHEBI:47942"/>
    </cofactor>
</comment>
<keyword evidence="6" id="KW-0677">Repeat</keyword>
<organism evidence="10 11">
    <name type="scientific">Paenibacillus lentus</name>
    <dbReference type="NCBI Taxonomy" id="1338368"/>
    <lineage>
        <taxon>Bacteria</taxon>
        <taxon>Bacillati</taxon>
        <taxon>Bacillota</taxon>
        <taxon>Bacilli</taxon>
        <taxon>Bacillales</taxon>
        <taxon>Paenibacillaceae</taxon>
        <taxon>Paenibacillus</taxon>
    </lineage>
</organism>
<keyword evidence="7" id="KW-0045">Antibiotic biosynthesis</keyword>
<dbReference type="SUPFAM" id="SSF47336">
    <property type="entry name" value="ACP-like"/>
    <property type="match status" value="2"/>
</dbReference>
<dbReference type="KEGG" id="plen:EIM92_22860"/>
<evidence type="ECO:0000256" key="1">
    <source>
        <dbReference type="ARBA" id="ARBA00001957"/>
    </source>
</evidence>
<dbReference type="GO" id="GO:0017000">
    <property type="term" value="P:antibiotic biosynthetic process"/>
    <property type="evidence" value="ECO:0007669"/>
    <property type="project" value="UniProtKB-KW"/>
</dbReference>
<dbReference type="Gene3D" id="1.10.1200.10">
    <property type="entry name" value="ACP-like"/>
    <property type="match status" value="1"/>
</dbReference>
<dbReference type="PROSITE" id="PS50075">
    <property type="entry name" value="CARRIER"/>
    <property type="match status" value="2"/>
</dbReference>
<dbReference type="Pfam" id="PF13193">
    <property type="entry name" value="AMP-binding_C"/>
    <property type="match status" value="2"/>
</dbReference>
<protein>
    <submittedName>
        <fullName evidence="10">Amino acid adenylation domain-containing protein</fullName>
    </submittedName>
</protein>
<dbReference type="CDD" id="cd12117">
    <property type="entry name" value="A_NRPS_Srf_like"/>
    <property type="match status" value="1"/>
</dbReference>